<keyword evidence="4" id="KW-1003">Cell membrane</keyword>
<sequence length="488" mass="53600">MTKNTEKNGKNTDTNNARITMDDTRTISETGPGKFENFVEKATEKARQKRSKPVSYYTRFLSRAILLEESGPPRAIVSTVGIISLFLFGVITWASVTTLNETSVATGQVRPAATVQPVQHLEGGIVSAVLVSEGEDVKKGQTILTLAPTAALSNLDRIKVRYISLGLQIMRLKAFAAGKDGDFSGFEKDHPLLVQDQKDILIQQNKSRTAQQEVIKSQLDERNNELLLLLRQEKTETKNLALIAEEMKMRQELTDKGLGSKLKLLEIQRAHNKAEGDLIQTQSRKAGVRANIARVKGDLVALNERFRNETLIQVDALSGERAEVSAELTQLNDRVKRLAVLSPADGIVKGLKYHTVGSVIPPGDILAEIVPVSGGLVAEVKISPRDIGHVNVGSEVLLKVDTYNYARYGSISSTLRQVSASSFLDEEGNTYFKGFVDLPNNYIGTDPKSNRITSGMTVVADIQTGKKTLLQYLVKPINNALSTSFRER</sequence>
<dbReference type="PRINTS" id="PR01490">
    <property type="entry name" value="RTXTOXIND"/>
</dbReference>
<organism evidence="12">
    <name type="scientific">hydrothermal vent metagenome</name>
    <dbReference type="NCBI Taxonomy" id="652676"/>
    <lineage>
        <taxon>unclassified sequences</taxon>
        <taxon>metagenomes</taxon>
        <taxon>ecological metagenomes</taxon>
    </lineage>
</organism>
<evidence type="ECO:0000256" key="1">
    <source>
        <dbReference type="ARBA" id="ARBA00004377"/>
    </source>
</evidence>
<dbReference type="GO" id="GO:0005886">
    <property type="term" value="C:plasma membrane"/>
    <property type="evidence" value="ECO:0007669"/>
    <property type="project" value="UniProtKB-SubCell"/>
</dbReference>
<feature type="transmembrane region" description="Helical" evidence="9">
    <location>
        <begin position="75"/>
        <end position="96"/>
    </location>
</feature>
<feature type="domain" description="AprE-like long alpha-helical hairpin" evidence="10">
    <location>
        <begin position="152"/>
        <end position="334"/>
    </location>
</feature>
<dbReference type="EMBL" id="UOED01000125">
    <property type="protein sequence ID" value="VAV98271.1"/>
    <property type="molecule type" value="Genomic_DNA"/>
</dbReference>
<evidence type="ECO:0000256" key="2">
    <source>
        <dbReference type="ARBA" id="ARBA00009477"/>
    </source>
</evidence>
<dbReference type="AlphaFoldDB" id="A0A3B0S5H8"/>
<evidence type="ECO:0000313" key="12">
    <source>
        <dbReference type="EMBL" id="VAV98271.1"/>
    </source>
</evidence>
<protein>
    <submittedName>
        <fullName evidence="12">Uncharacterized protein</fullName>
    </submittedName>
</protein>
<comment type="similarity">
    <text evidence="2">Belongs to the membrane fusion protein (MFP) (TC 8.A.1) family.</text>
</comment>
<evidence type="ECO:0000256" key="7">
    <source>
        <dbReference type="ARBA" id="ARBA00022989"/>
    </source>
</evidence>
<dbReference type="InterPro" id="IPR010129">
    <property type="entry name" value="T1SS_HlyD"/>
</dbReference>
<gene>
    <name evidence="12" type="ORF">MNBD_ALPHA02-2435</name>
</gene>
<evidence type="ECO:0000259" key="10">
    <source>
        <dbReference type="Pfam" id="PF25994"/>
    </source>
</evidence>
<evidence type="ECO:0000256" key="5">
    <source>
        <dbReference type="ARBA" id="ARBA00022519"/>
    </source>
</evidence>
<name>A0A3B0S5H8_9ZZZZ</name>
<dbReference type="Pfam" id="PF25994">
    <property type="entry name" value="HH_AprE"/>
    <property type="match status" value="1"/>
</dbReference>
<proteinExistence type="inferred from homology"/>
<keyword evidence="7 9" id="KW-1133">Transmembrane helix</keyword>
<dbReference type="PANTHER" id="PTHR30386:SF26">
    <property type="entry name" value="TRANSPORT PROTEIN COMB"/>
    <property type="match status" value="1"/>
</dbReference>
<keyword evidence="8 9" id="KW-0472">Membrane</keyword>
<evidence type="ECO:0000256" key="3">
    <source>
        <dbReference type="ARBA" id="ARBA00022448"/>
    </source>
</evidence>
<dbReference type="PROSITE" id="PS00543">
    <property type="entry name" value="HLYD_FAMILY"/>
    <property type="match status" value="1"/>
</dbReference>
<dbReference type="GO" id="GO:0009306">
    <property type="term" value="P:protein secretion"/>
    <property type="evidence" value="ECO:0007669"/>
    <property type="project" value="InterPro"/>
</dbReference>
<feature type="domain" description="AprE-like beta-barrel" evidence="11">
    <location>
        <begin position="376"/>
        <end position="465"/>
    </location>
</feature>
<dbReference type="PANTHER" id="PTHR30386">
    <property type="entry name" value="MEMBRANE FUSION SUBUNIT OF EMRAB-TOLC MULTIDRUG EFFLUX PUMP"/>
    <property type="match status" value="1"/>
</dbReference>
<evidence type="ECO:0000256" key="4">
    <source>
        <dbReference type="ARBA" id="ARBA00022475"/>
    </source>
</evidence>
<evidence type="ECO:0000256" key="6">
    <source>
        <dbReference type="ARBA" id="ARBA00022692"/>
    </source>
</evidence>
<dbReference type="Gene3D" id="2.40.30.170">
    <property type="match status" value="1"/>
</dbReference>
<evidence type="ECO:0000256" key="8">
    <source>
        <dbReference type="ARBA" id="ARBA00023136"/>
    </source>
</evidence>
<reference evidence="12" key="1">
    <citation type="submission" date="2018-06" db="EMBL/GenBank/DDBJ databases">
        <authorList>
            <person name="Zhirakovskaya E."/>
        </authorList>
    </citation>
    <scope>NUCLEOTIDE SEQUENCE</scope>
</reference>
<accession>A0A3B0S5H8</accession>
<dbReference type="InterPro" id="IPR050739">
    <property type="entry name" value="MFP"/>
</dbReference>
<keyword evidence="5" id="KW-0997">Cell inner membrane</keyword>
<keyword evidence="3" id="KW-0813">Transport</keyword>
<dbReference type="Pfam" id="PF26002">
    <property type="entry name" value="Beta-barrel_AprE"/>
    <property type="match status" value="1"/>
</dbReference>
<evidence type="ECO:0000259" key="11">
    <source>
        <dbReference type="Pfam" id="PF26002"/>
    </source>
</evidence>
<keyword evidence="6 9" id="KW-0812">Transmembrane</keyword>
<comment type="subcellular location">
    <subcellularLocation>
        <location evidence="1">Cell inner membrane</location>
        <topology evidence="1">Single-pass membrane protein</topology>
    </subcellularLocation>
</comment>
<dbReference type="InterPro" id="IPR006144">
    <property type="entry name" value="Secretion_HlyD_CS"/>
</dbReference>
<evidence type="ECO:0000256" key="9">
    <source>
        <dbReference type="SAM" id="Phobius"/>
    </source>
</evidence>
<dbReference type="InterPro" id="IPR058781">
    <property type="entry name" value="HH_AprE-like"/>
</dbReference>
<dbReference type="NCBIfam" id="TIGR01843">
    <property type="entry name" value="type_I_hlyD"/>
    <property type="match status" value="1"/>
</dbReference>
<dbReference type="InterPro" id="IPR058982">
    <property type="entry name" value="Beta-barrel_AprE"/>
</dbReference>